<dbReference type="EMBL" id="QGKX02000004">
    <property type="protein sequence ID" value="KAF3601487.1"/>
    <property type="molecule type" value="Genomic_DNA"/>
</dbReference>
<sequence length="241" mass="26595">MCVSQRDNVAASKRVDIIVETMELMRGCGSPASAFSTPALASLSPVTSFPLKFSAFVVCSGGPLEVGDHCIGYVHRGFPVCALVCLNCSLLLLYRSVSVKAQICENKLPSRHFDVSLARKPSPPPLFHRTASSTLIDNLRRPEHQFSWGSTYNSVFRSGFVSVCKFVSIANLFHLHRRQSHGRLSRDLSTRCVFCSSYFDYSFAVHPTFTRTSAMPLNWHIVILTPSLLSSHCSNSCSTTP</sequence>
<evidence type="ECO:0000313" key="2">
    <source>
        <dbReference type="Proteomes" id="UP000712600"/>
    </source>
</evidence>
<proteinExistence type="predicted"/>
<reference evidence="1" key="1">
    <citation type="submission" date="2019-12" db="EMBL/GenBank/DDBJ databases">
        <title>Genome sequencing and annotation of Brassica cretica.</title>
        <authorList>
            <person name="Studholme D.J."/>
            <person name="Sarris P."/>
        </authorList>
    </citation>
    <scope>NUCLEOTIDE SEQUENCE</scope>
    <source>
        <strain evidence="1">PFS-109/04</strain>
        <tissue evidence="1">Leaf</tissue>
    </source>
</reference>
<accession>A0A8S9SL55</accession>
<dbReference type="Proteomes" id="UP000712600">
    <property type="component" value="Unassembled WGS sequence"/>
</dbReference>
<gene>
    <name evidence="1" type="ORF">F2Q69_00039088</name>
</gene>
<evidence type="ECO:0000313" key="1">
    <source>
        <dbReference type="EMBL" id="KAF3601487.1"/>
    </source>
</evidence>
<organism evidence="1 2">
    <name type="scientific">Brassica cretica</name>
    <name type="common">Mustard</name>
    <dbReference type="NCBI Taxonomy" id="69181"/>
    <lineage>
        <taxon>Eukaryota</taxon>
        <taxon>Viridiplantae</taxon>
        <taxon>Streptophyta</taxon>
        <taxon>Embryophyta</taxon>
        <taxon>Tracheophyta</taxon>
        <taxon>Spermatophyta</taxon>
        <taxon>Magnoliopsida</taxon>
        <taxon>eudicotyledons</taxon>
        <taxon>Gunneridae</taxon>
        <taxon>Pentapetalae</taxon>
        <taxon>rosids</taxon>
        <taxon>malvids</taxon>
        <taxon>Brassicales</taxon>
        <taxon>Brassicaceae</taxon>
        <taxon>Brassiceae</taxon>
        <taxon>Brassica</taxon>
    </lineage>
</organism>
<protein>
    <submittedName>
        <fullName evidence="1">Uncharacterized protein</fullName>
    </submittedName>
</protein>
<name>A0A8S9SL55_BRACR</name>
<dbReference type="AlphaFoldDB" id="A0A8S9SL55"/>
<comment type="caution">
    <text evidence="1">The sequence shown here is derived from an EMBL/GenBank/DDBJ whole genome shotgun (WGS) entry which is preliminary data.</text>
</comment>